<evidence type="ECO:0000313" key="2">
    <source>
        <dbReference type="Proteomes" id="UP001153332"/>
    </source>
</evidence>
<evidence type="ECO:0000313" key="1">
    <source>
        <dbReference type="EMBL" id="KAJ8130734.1"/>
    </source>
</evidence>
<sequence length="606" mass="68558">MDMTTFFSLLSNSNKRVEALREYASILSVPDHSILIIRYQHYDGQNFTYEFAIALPLTRPTCKRSHDESLSPAAGHSRWATTLYFEGGQYHLDSNRFQNFEEMGEETFSIEHERIDCQWDTFRWQEPPLSFASNYPQFYSDVDTKTWIEDEERFARKMDFTFLAGDPQVCALFVNATPENLADLESSVALHQELPVSLFQRAIGSGGAEPKGILRHLERFIGDDMQASLLSSLRALATITNIYKMLPNATVSLEVTSQPLYKAPWAQENKTKAEEGTLSQKRTRNRFSALTMDWASTFSCIVFLESVSLEVAPSSFAHVMAVSVRDSIYVAAPLLCDPSETPAAFEVRRIRGNVGKPGIAMLVPPQNLQTRQLQYEDWHLVTHAPFDGQPSNSFHQTSLHLSFTGCTFPVDTKSYGNRNIEIYFLESVVSAHDKGEWIADLDVLASLQSHKILRQPTTCPHETSSKDQIIQNSDFVMVDMWREMLDKPDTAAVVRCSGNWIGRLATTALSIQMGCHTVIGENKMCWECITNAWVRHWGEANVSANYDTFWKSEAAGVDGNLRGSSLDEGKMPIRDMGKALESKKQKEKEIEQREVLDAMKNTFIIF</sequence>
<proteinExistence type="predicted"/>
<gene>
    <name evidence="1" type="ORF">O1611_g2888</name>
</gene>
<comment type="caution">
    <text evidence="1">The sequence shown here is derived from an EMBL/GenBank/DDBJ whole genome shotgun (WGS) entry which is preliminary data.</text>
</comment>
<name>A0ACC2JTT4_9PEZI</name>
<keyword evidence="2" id="KW-1185">Reference proteome</keyword>
<protein>
    <submittedName>
        <fullName evidence="1">Uncharacterized protein</fullName>
    </submittedName>
</protein>
<accession>A0ACC2JTT4</accession>
<dbReference type="Proteomes" id="UP001153332">
    <property type="component" value="Unassembled WGS sequence"/>
</dbReference>
<organism evidence="1 2">
    <name type="scientific">Lasiodiplodia mahajangana</name>
    <dbReference type="NCBI Taxonomy" id="1108764"/>
    <lineage>
        <taxon>Eukaryota</taxon>
        <taxon>Fungi</taxon>
        <taxon>Dikarya</taxon>
        <taxon>Ascomycota</taxon>
        <taxon>Pezizomycotina</taxon>
        <taxon>Dothideomycetes</taxon>
        <taxon>Dothideomycetes incertae sedis</taxon>
        <taxon>Botryosphaeriales</taxon>
        <taxon>Botryosphaeriaceae</taxon>
        <taxon>Lasiodiplodia</taxon>
    </lineage>
</organism>
<dbReference type="EMBL" id="JAPUUL010000434">
    <property type="protein sequence ID" value="KAJ8130734.1"/>
    <property type="molecule type" value="Genomic_DNA"/>
</dbReference>
<reference evidence="1" key="1">
    <citation type="submission" date="2022-12" db="EMBL/GenBank/DDBJ databases">
        <title>Genome Sequence of Lasiodiplodia mahajangana.</title>
        <authorList>
            <person name="Buettner E."/>
        </authorList>
    </citation>
    <scope>NUCLEOTIDE SEQUENCE</scope>
    <source>
        <strain evidence="1">VT137</strain>
    </source>
</reference>